<dbReference type="SUPFAM" id="SSF49599">
    <property type="entry name" value="TRAF domain-like"/>
    <property type="match status" value="1"/>
</dbReference>
<dbReference type="GO" id="GO:0004843">
    <property type="term" value="F:cysteine-type deubiquitinase activity"/>
    <property type="evidence" value="ECO:0007669"/>
    <property type="project" value="UniProtKB-EC"/>
</dbReference>
<dbReference type="InterPro" id="IPR008974">
    <property type="entry name" value="TRAF-like"/>
</dbReference>
<gene>
    <name evidence="13" type="ORF">BDY21DRAFT_386885</name>
</gene>
<dbReference type="InterPro" id="IPR028889">
    <property type="entry name" value="USP"/>
</dbReference>
<dbReference type="PROSITE" id="PS50235">
    <property type="entry name" value="USP_3"/>
    <property type="match status" value="1"/>
</dbReference>
<protein>
    <recommendedName>
        <fullName evidence="4">ubiquitinyl hydrolase 1</fullName>
        <ecNumber evidence="4">3.4.19.12</ecNumber>
    </recommendedName>
</protein>
<dbReference type="GO" id="GO:0005829">
    <property type="term" value="C:cytosol"/>
    <property type="evidence" value="ECO:0007669"/>
    <property type="project" value="TreeGrafter"/>
</dbReference>
<dbReference type="PROSITE" id="PS00972">
    <property type="entry name" value="USP_1"/>
    <property type="match status" value="1"/>
</dbReference>
<dbReference type="InterPro" id="IPR002083">
    <property type="entry name" value="MATH/TRAF_dom"/>
</dbReference>
<evidence type="ECO:0000313" key="13">
    <source>
        <dbReference type="EMBL" id="KAF2455518.1"/>
    </source>
</evidence>
<dbReference type="Gene3D" id="2.60.210.10">
    <property type="entry name" value="Apoptosis, Tumor Necrosis Factor Receptor Associated Protein 2, Chain A"/>
    <property type="match status" value="1"/>
</dbReference>
<evidence type="ECO:0000256" key="4">
    <source>
        <dbReference type="ARBA" id="ARBA00012759"/>
    </source>
</evidence>
<dbReference type="InterPro" id="IPR001394">
    <property type="entry name" value="Peptidase_C19_UCH"/>
</dbReference>
<comment type="subcellular location">
    <subcellularLocation>
        <location evidence="2">Nucleus</location>
    </subcellularLocation>
</comment>
<keyword evidence="8" id="KW-0788">Thiol protease</keyword>
<feature type="region of interest" description="Disordered" evidence="10">
    <location>
        <begin position="1094"/>
        <end position="1121"/>
    </location>
</feature>
<feature type="domain" description="MATH" evidence="11">
    <location>
        <begin position="80"/>
        <end position="227"/>
    </location>
</feature>
<dbReference type="AlphaFoldDB" id="A0A6A6NVC4"/>
<dbReference type="OrthoDB" id="289038at2759"/>
<dbReference type="InterPro" id="IPR038765">
    <property type="entry name" value="Papain-like_cys_pep_sf"/>
</dbReference>
<evidence type="ECO:0000256" key="7">
    <source>
        <dbReference type="ARBA" id="ARBA00022801"/>
    </source>
</evidence>
<evidence type="ECO:0000256" key="6">
    <source>
        <dbReference type="ARBA" id="ARBA00022786"/>
    </source>
</evidence>
<feature type="compositionally biased region" description="Low complexity" evidence="10">
    <location>
        <begin position="1025"/>
        <end position="1038"/>
    </location>
</feature>
<dbReference type="PROSITE" id="PS50144">
    <property type="entry name" value="MATH"/>
    <property type="match status" value="1"/>
</dbReference>
<evidence type="ECO:0000256" key="5">
    <source>
        <dbReference type="ARBA" id="ARBA00022670"/>
    </source>
</evidence>
<dbReference type="GO" id="GO:0004175">
    <property type="term" value="F:endopeptidase activity"/>
    <property type="evidence" value="ECO:0007669"/>
    <property type="project" value="UniProtKB-ARBA"/>
</dbReference>
<dbReference type="Pfam" id="PF12436">
    <property type="entry name" value="USP7_ICP0_bdg"/>
    <property type="match status" value="1"/>
</dbReference>
<evidence type="ECO:0000256" key="1">
    <source>
        <dbReference type="ARBA" id="ARBA00000707"/>
    </source>
</evidence>
<feature type="compositionally biased region" description="Basic and acidic residues" evidence="10">
    <location>
        <begin position="1094"/>
        <end position="1104"/>
    </location>
</feature>
<dbReference type="Proteomes" id="UP000799766">
    <property type="component" value="Unassembled WGS sequence"/>
</dbReference>
<dbReference type="InterPro" id="IPR024729">
    <property type="entry name" value="USP7_ICP0-binding_dom"/>
</dbReference>
<dbReference type="EC" id="3.4.19.12" evidence="4"/>
<dbReference type="InterPro" id="IPR029346">
    <property type="entry name" value="USP_C"/>
</dbReference>
<keyword evidence="5" id="KW-0645">Protease</keyword>
<organism evidence="13 14">
    <name type="scientific">Lineolata rhizophorae</name>
    <dbReference type="NCBI Taxonomy" id="578093"/>
    <lineage>
        <taxon>Eukaryota</taxon>
        <taxon>Fungi</taxon>
        <taxon>Dikarya</taxon>
        <taxon>Ascomycota</taxon>
        <taxon>Pezizomycotina</taxon>
        <taxon>Dothideomycetes</taxon>
        <taxon>Dothideomycetes incertae sedis</taxon>
        <taxon>Lineolatales</taxon>
        <taxon>Lineolataceae</taxon>
        <taxon>Lineolata</taxon>
    </lineage>
</organism>
<evidence type="ECO:0000256" key="8">
    <source>
        <dbReference type="ARBA" id="ARBA00022807"/>
    </source>
</evidence>
<feature type="compositionally biased region" description="Low complexity" evidence="10">
    <location>
        <begin position="37"/>
        <end position="46"/>
    </location>
</feature>
<name>A0A6A6NVC4_9PEZI</name>
<dbReference type="InterPro" id="IPR018200">
    <property type="entry name" value="USP_CS"/>
</dbReference>
<feature type="region of interest" description="Disordered" evidence="10">
    <location>
        <begin position="1"/>
        <end position="46"/>
    </location>
</feature>
<keyword evidence="14" id="KW-1185">Reference proteome</keyword>
<dbReference type="GO" id="GO:0031647">
    <property type="term" value="P:regulation of protein stability"/>
    <property type="evidence" value="ECO:0007669"/>
    <property type="project" value="TreeGrafter"/>
</dbReference>
<dbReference type="PANTHER" id="PTHR24006">
    <property type="entry name" value="UBIQUITIN CARBOXYL-TERMINAL HYDROLASE"/>
    <property type="match status" value="1"/>
</dbReference>
<dbReference type="InterPro" id="IPR050164">
    <property type="entry name" value="Peptidase_C19"/>
</dbReference>
<evidence type="ECO:0000256" key="9">
    <source>
        <dbReference type="ARBA" id="ARBA00023242"/>
    </source>
</evidence>
<dbReference type="Gene3D" id="3.10.20.90">
    <property type="entry name" value="Phosphatidylinositol 3-kinase Catalytic Subunit, Chain A, domain 1"/>
    <property type="match status" value="2"/>
</dbReference>
<dbReference type="SUPFAM" id="SSF54001">
    <property type="entry name" value="Cysteine proteinases"/>
    <property type="match status" value="1"/>
</dbReference>
<dbReference type="SMART" id="SM00061">
    <property type="entry name" value="MATH"/>
    <property type="match status" value="1"/>
</dbReference>
<dbReference type="Pfam" id="PF14533">
    <property type="entry name" value="USP7_C2"/>
    <property type="match status" value="1"/>
</dbReference>
<dbReference type="FunFam" id="2.60.210.10:FF:000011">
    <property type="entry name" value="Ubiquitin carboxyl-terminal hydrolase 7"/>
    <property type="match status" value="1"/>
</dbReference>
<feature type="compositionally biased region" description="Basic and acidic residues" evidence="10">
    <location>
        <begin position="1"/>
        <end position="11"/>
    </location>
</feature>
<proteinExistence type="inferred from homology"/>
<accession>A0A6A6NVC4</accession>
<evidence type="ECO:0000313" key="14">
    <source>
        <dbReference type="Proteomes" id="UP000799766"/>
    </source>
</evidence>
<evidence type="ECO:0000259" key="11">
    <source>
        <dbReference type="PROSITE" id="PS50144"/>
    </source>
</evidence>
<sequence length="1251" mass="141555">MEPDYEAKDNSVAEITPDDGVLVDGKNGAAASPNGGAVANNDAAAAAADADVAPPLRADDFDAIAKRHLPPLGDLEVDDYAVHTWEITGWRSLGKREHGPAFTCGGQPWRVLFFPMGNQVEFVSFYLEHGSAADDADDEDAPNGGDAAAAKKPDENWHACVQFLLVLWNPREPTVYVTHHANHRFTADESDWGFTRFAELRKIFAAQFDERGIPMVENDCANITAYVRVIKDPTGVLWHNFIHYDSKKETGMVGLRNQGATCYLNSLLQSLYFTTAFRKAVYQIPTEDEEDARSNCAYALQRLFYLLQTNDSAVSTQELTGSFGWDSKQIFEQQDVQELSRILMERLEEKMKGTEAENALPRMFVGKMKTYISCINVEFESSRIEDFWDLQLNVSGNKNLDDSFKDYIQVETMDGENKYFAEGFGLQDAKKGVIFESFPEVLHLQLKRFEYDFTRDAMTKVNDRYEFPEIWDATPYLSDTADRSEPYEYALHGVLVHSGELNAGHYYAFIKPDKDGEFYKFDDDRVTRALKKEAIEENFGGDYDRLPNGNAMQRNPHTRQWSLKRSMNAYMLVYIRRSRVDEVLQTSEIVKPPEHLGKKFAEERALAERRRKEREEAPFYMEVQVCTEENFRNYQGFDIVAWKGGFDHVPQAAPRTYRILRATPVSGFMDMVAQDLGFNARYIRPWIMVNRQNGTVRPDQPLHDLSISCEEAANKFSTRMAGLKMYIEKAARVDEDDTPLFGDRLVDLKNVVNNRAILLFVKHWDPFSQTLLGAGTFYFAVQEKVSEMQGKIMQMLRWPEGTSFKLYEEIKSSMIEAMNPKKTLFQSELQDGDIITVQKSIPEKEAARIAEATTNVTAPDFYDFLNNRMRISFMPRRGGSDDAHFVLVLSKKMTYDKLATAVGERVGAPGSHLRFWTVAFANSRPKLPVKRLPNTTVGTILTPGAGAYGGYGGVAAQSIRHDSLYYEVLEVPLAELETRRAVKVLWLPEGITKEEQYDLLVEKNGTVEDILRGLIRKARIADVASSPPQQQGGSPGQPFREARPEDLRLVEVHASKVNRELQLSFPVLSINEFRLLYAERRSKDDDLELAEMAEREEKGEKGEEVQGGVMRNGGAGNDARMVGAEEDGAGVVGEDGAEGGTLEKALASCYHFDKDPAKGHHVPFIFVVVPGELFKDTKERLSRRTGIKGKQFEKIRFALVPPAPHAKPDYLDDDDVLFDRLRDVNMEAFLGLDHVNKARNNWNRADQIFIR</sequence>
<dbReference type="FunFam" id="3.90.70.10:FF:000005">
    <property type="entry name" value="Ubiquitin carboxyl-terminal hydrolase 7"/>
    <property type="match status" value="1"/>
</dbReference>
<feature type="domain" description="USP" evidence="12">
    <location>
        <begin position="253"/>
        <end position="577"/>
    </location>
</feature>
<dbReference type="PANTHER" id="PTHR24006:SF644">
    <property type="entry name" value="UBIQUITIN CARBOXYL-TERMINAL HYDROLASE 7"/>
    <property type="match status" value="1"/>
</dbReference>
<keyword evidence="9" id="KW-0539">Nucleus</keyword>
<dbReference type="EMBL" id="MU001686">
    <property type="protein sequence ID" value="KAF2455518.1"/>
    <property type="molecule type" value="Genomic_DNA"/>
</dbReference>
<dbReference type="Pfam" id="PF00443">
    <property type="entry name" value="UCH"/>
    <property type="match status" value="1"/>
</dbReference>
<dbReference type="GO" id="GO:0005634">
    <property type="term" value="C:nucleus"/>
    <property type="evidence" value="ECO:0007669"/>
    <property type="project" value="UniProtKB-SubCell"/>
</dbReference>
<dbReference type="GO" id="GO:0006508">
    <property type="term" value="P:proteolysis"/>
    <property type="evidence" value="ECO:0007669"/>
    <property type="project" value="UniProtKB-KW"/>
</dbReference>
<keyword evidence="6" id="KW-0833">Ubl conjugation pathway</keyword>
<evidence type="ECO:0000259" key="12">
    <source>
        <dbReference type="PROSITE" id="PS50235"/>
    </source>
</evidence>
<dbReference type="GO" id="GO:0016579">
    <property type="term" value="P:protein deubiquitination"/>
    <property type="evidence" value="ECO:0007669"/>
    <property type="project" value="InterPro"/>
</dbReference>
<reference evidence="13" key="1">
    <citation type="journal article" date="2020" name="Stud. Mycol.">
        <title>101 Dothideomycetes genomes: a test case for predicting lifestyles and emergence of pathogens.</title>
        <authorList>
            <person name="Haridas S."/>
            <person name="Albert R."/>
            <person name="Binder M."/>
            <person name="Bloem J."/>
            <person name="Labutti K."/>
            <person name="Salamov A."/>
            <person name="Andreopoulos B."/>
            <person name="Baker S."/>
            <person name="Barry K."/>
            <person name="Bills G."/>
            <person name="Bluhm B."/>
            <person name="Cannon C."/>
            <person name="Castanera R."/>
            <person name="Culley D."/>
            <person name="Daum C."/>
            <person name="Ezra D."/>
            <person name="Gonzalez J."/>
            <person name="Henrissat B."/>
            <person name="Kuo A."/>
            <person name="Liang C."/>
            <person name="Lipzen A."/>
            <person name="Lutzoni F."/>
            <person name="Magnuson J."/>
            <person name="Mondo S."/>
            <person name="Nolan M."/>
            <person name="Ohm R."/>
            <person name="Pangilinan J."/>
            <person name="Park H.-J."/>
            <person name="Ramirez L."/>
            <person name="Alfaro M."/>
            <person name="Sun H."/>
            <person name="Tritt A."/>
            <person name="Yoshinaga Y."/>
            <person name="Zwiers L.-H."/>
            <person name="Turgeon B."/>
            <person name="Goodwin S."/>
            <person name="Spatafora J."/>
            <person name="Crous P."/>
            <person name="Grigoriev I."/>
        </authorList>
    </citation>
    <scope>NUCLEOTIDE SEQUENCE</scope>
    <source>
        <strain evidence="13">ATCC 16933</strain>
    </source>
</reference>
<comment type="similarity">
    <text evidence="3">Belongs to the peptidase C19 family.</text>
</comment>
<evidence type="ECO:0000256" key="2">
    <source>
        <dbReference type="ARBA" id="ARBA00004123"/>
    </source>
</evidence>
<feature type="region of interest" description="Disordered" evidence="10">
    <location>
        <begin position="1022"/>
        <end position="1041"/>
    </location>
</feature>
<comment type="catalytic activity">
    <reaction evidence="1">
        <text>Thiol-dependent hydrolysis of ester, thioester, amide, peptide and isopeptide bonds formed by the C-terminal Gly of ubiquitin (a 76-residue protein attached to proteins as an intracellular targeting signal).</text>
        <dbReference type="EC" id="3.4.19.12"/>
    </reaction>
</comment>
<dbReference type="Gene3D" id="3.90.70.10">
    <property type="entry name" value="Cysteine proteinases"/>
    <property type="match status" value="1"/>
</dbReference>
<dbReference type="CDD" id="cd02659">
    <property type="entry name" value="peptidase_C19C"/>
    <property type="match status" value="1"/>
</dbReference>
<dbReference type="PROSITE" id="PS00973">
    <property type="entry name" value="USP_2"/>
    <property type="match status" value="1"/>
</dbReference>
<evidence type="ECO:0000256" key="3">
    <source>
        <dbReference type="ARBA" id="ARBA00009085"/>
    </source>
</evidence>
<keyword evidence="7" id="KW-0378">Hydrolase</keyword>
<evidence type="ECO:0000256" key="10">
    <source>
        <dbReference type="SAM" id="MobiDB-lite"/>
    </source>
</evidence>
<dbReference type="GO" id="GO:0140492">
    <property type="term" value="F:metal-dependent deubiquitinase activity"/>
    <property type="evidence" value="ECO:0007669"/>
    <property type="project" value="UniProtKB-ARBA"/>
</dbReference>